<dbReference type="PANTHER" id="PTHR10775:SF188">
    <property type="entry name" value="TRANSPOSASE-ASSOCIATED DOMAIN-CONTAINING PROTEIN"/>
    <property type="match status" value="1"/>
</dbReference>
<organism evidence="1">
    <name type="scientific">Sesamum calycinum</name>
    <dbReference type="NCBI Taxonomy" id="2727403"/>
    <lineage>
        <taxon>Eukaryota</taxon>
        <taxon>Viridiplantae</taxon>
        <taxon>Streptophyta</taxon>
        <taxon>Embryophyta</taxon>
        <taxon>Tracheophyta</taxon>
        <taxon>Spermatophyta</taxon>
        <taxon>Magnoliopsida</taxon>
        <taxon>eudicotyledons</taxon>
        <taxon>Gunneridae</taxon>
        <taxon>Pentapetalae</taxon>
        <taxon>asterids</taxon>
        <taxon>lamiids</taxon>
        <taxon>Lamiales</taxon>
        <taxon>Pedaliaceae</taxon>
        <taxon>Sesamum</taxon>
    </lineage>
</organism>
<dbReference type="AlphaFoldDB" id="A0AAW2KEE9"/>
<name>A0AAW2KEE9_9LAMI</name>
<reference evidence="1" key="2">
    <citation type="journal article" date="2024" name="Plant">
        <title>Genomic evolution and insights into agronomic trait innovations of Sesamum species.</title>
        <authorList>
            <person name="Miao H."/>
            <person name="Wang L."/>
            <person name="Qu L."/>
            <person name="Liu H."/>
            <person name="Sun Y."/>
            <person name="Le M."/>
            <person name="Wang Q."/>
            <person name="Wei S."/>
            <person name="Zheng Y."/>
            <person name="Lin W."/>
            <person name="Duan Y."/>
            <person name="Cao H."/>
            <person name="Xiong S."/>
            <person name="Wang X."/>
            <person name="Wei L."/>
            <person name="Li C."/>
            <person name="Ma Q."/>
            <person name="Ju M."/>
            <person name="Zhao R."/>
            <person name="Li G."/>
            <person name="Mu C."/>
            <person name="Tian Q."/>
            <person name="Mei H."/>
            <person name="Zhang T."/>
            <person name="Gao T."/>
            <person name="Zhang H."/>
        </authorList>
    </citation>
    <scope>NUCLEOTIDE SEQUENCE</scope>
    <source>
        <strain evidence="1">KEN8</strain>
    </source>
</reference>
<protein>
    <submittedName>
        <fullName evidence="1">Uncharacterized protein</fullName>
    </submittedName>
</protein>
<dbReference type="PANTHER" id="PTHR10775">
    <property type="entry name" value="OS08G0208400 PROTEIN"/>
    <property type="match status" value="1"/>
</dbReference>
<accession>A0AAW2KEE9</accession>
<evidence type="ECO:0000313" key="1">
    <source>
        <dbReference type="EMBL" id="KAL0305179.1"/>
    </source>
</evidence>
<proteinExistence type="predicted"/>
<sequence length="177" mass="19831">MDWVQMMVFAATRPSYLFASSHEGVPDDGTRSCPVDAGTSSYVYDGGGYDESGLTYLFSNVVHAADQPLWDLQPISIRILPSNHTLPGDYYKTKKLVKDLGLPVEKIHACKNGYMLYWKDDIDLEYCKFCRDEEPRNIRLGLCTDGFVPHGQYGHAVQVSLGRSSLRHEGAPKLSPR</sequence>
<comment type="caution">
    <text evidence="1">The sequence shown here is derived from an EMBL/GenBank/DDBJ whole genome shotgun (WGS) entry which is preliminary data.</text>
</comment>
<gene>
    <name evidence="1" type="ORF">Scaly_2993700</name>
</gene>
<dbReference type="EMBL" id="JACGWM010000409">
    <property type="protein sequence ID" value="KAL0305179.1"/>
    <property type="molecule type" value="Genomic_DNA"/>
</dbReference>
<reference evidence="1" key="1">
    <citation type="submission" date="2020-06" db="EMBL/GenBank/DDBJ databases">
        <authorList>
            <person name="Li T."/>
            <person name="Hu X."/>
            <person name="Zhang T."/>
            <person name="Song X."/>
            <person name="Zhang H."/>
            <person name="Dai N."/>
            <person name="Sheng W."/>
            <person name="Hou X."/>
            <person name="Wei L."/>
        </authorList>
    </citation>
    <scope>NUCLEOTIDE SEQUENCE</scope>
    <source>
        <strain evidence="1">KEN8</strain>
        <tissue evidence="1">Leaf</tissue>
    </source>
</reference>